<dbReference type="KEGG" id="knv:Pan216_01600"/>
<keyword evidence="4" id="KW-1185">Reference proteome</keyword>
<keyword evidence="3" id="KW-0378">Hydrolase</keyword>
<feature type="signal peptide" evidence="1">
    <location>
        <begin position="1"/>
        <end position="22"/>
    </location>
</feature>
<dbReference type="PANTHER" id="PTHR33987:SF1">
    <property type="entry name" value="CALCINEURIN-LIKE METALLO-PHOSPHOESTERASE SUPERFAMILY PROTEIN"/>
    <property type="match status" value="1"/>
</dbReference>
<organism evidence="3 4">
    <name type="scientific">Kolteria novifilia</name>
    <dbReference type="NCBI Taxonomy" id="2527975"/>
    <lineage>
        <taxon>Bacteria</taxon>
        <taxon>Pseudomonadati</taxon>
        <taxon>Planctomycetota</taxon>
        <taxon>Planctomycetia</taxon>
        <taxon>Kolteriales</taxon>
        <taxon>Kolteriaceae</taxon>
        <taxon>Kolteria</taxon>
    </lineage>
</organism>
<dbReference type="SUPFAM" id="SSF56300">
    <property type="entry name" value="Metallo-dependent phosphatases"/>
    <property type="match status" value="1"/>
</dbReference>
<evidence type="ECO:0000313" key="4">
    <source>
        <dbReference type="Proteomes" id="UP000317093"/>
    </source>
</evidence>
<dbReference type="PANTHER" id="PTHR33987">
    <property type="entry name" value="CALCINEURIN-LIKE METALLO-PHOSPHOESTERASE SUPERFAMILY PROTEIN"/>
    <property type="match status" value="1"/>
</dbReference>
<dbReference type="Gene3D" id="3.60.21.70">
    <property type="entry name" value="PhoD-like phosphatase"/>
    <property type="match status" value="1"/>
</dbReference>
<gene>
    <name evidence="3" type="primary">phoD_1</name>
    <name evidence="3" type="ORF">Pan216_01600</name>
</gene>
<feature type="domain" description="PhoD-like phosphatase metallophosphatase" evidence="2">
    <location>
        <begin position="225"/>
        <end position="410"/>
    </location>
</feature>
<feature type="chain" id="PRO_5022026382" evidence="1">
    <location>
        <begin position="23"/>
        <end position="501"/>
    </location>
</feature>
<dbReference type="InterPro" id="IPR018946">
    <property type="entry name" value="PhoD-like_MPP"/>
</dbReference>
<sequence precursor="true">MKRRPFLLALGTALTSVRQLWAMAVAPSDKVTLGEAHRGTLEIDTRLLDSYGKPPEHLRQFYLDARRAFAANAQSTFTDSAIVDAAKRHGLTLMGGPMLGDLRDDGVTLWLRPATETPMSIAVGDKSYAVPSARPGSVVRVQVDGLSPKTRYDYALHADGKTVGQGEFTTAPSEGDRGSFRLAFGSCCHKIGVHNPNLFREIRKRQPHAMLLLGDIAADDRNNEVNMHRADYQLRDVSGPWRELAGNIPLFAAWDDHDYFDNDLSGIPKKFTAKDVGNVREVWHENWNNPPADSVREGIYFSTRMGPVEVIMLDTRSCRDGKRRGKYGSYLGERQQEWLKETLRNSTAPFKVISSGTMWSDYVSKAKDSWGSWDTEAREELFSLIEEEGIGGVLLISGDRHGARGFRIPQPSGYNFYEFEPATLGGVSGPAGLVKNCPEQLFGYSGRDRQGNDLVAFGEFTFDTSKEKPTVTFRLIDQHGTIKEEHELSLAQLTPGGSSAT</sequence>
<evidence type="ECO:0000256" key="1">
    <source>
        <dbReference type="SAM" id="SignalP"/>
    </source>
</evidence>
<keyword evidence="1" id="KW-0732">Signal</keyword>
<dbReference type="GO" id="GO:0004035">
    <property type="term" value="F:alkaline phosphatase activity"/>
    <property type="evidence" value="ECO:0007669"/>
    <property type="project" value="UniProtKB-EC"/>
</dbReference>
<protein>
    <submittedName>
        <fullName evidence="3">Alkaline phosphatase D</fullName>
        <ecNumber evidence="3">3.1.3.1</ecNumber>
    </submittedName>
</protein>
<accession>A0A518AX72</accession>
<dbReference type="Proteomes" id="UP000317093">
    <property type="component" value="Chromosome"/>
</dbReference>
<name>A0A518AX72_9BACT</name>
<dbReference type="CDD" id="cd07389">
    <property type="entry name" value="MPP_PhoD"/>
    <property type="match status" value="1"/>
</dbReference>
<dbReference type="Pfam" id="PF09423">
    <property type="entry name" value="PhoD"/>
    <property type="match status" value="1"/>
</dbReference>
<dbReference type="InterPro" id="IPR038607">
    <property type="entry name" value="PhoD-like_sf"/>
</dbReference>
<evidence type="ECO:0000259" key="2">
    <source>
        <dbReference type="Pfam" id="PF09423"/>
    </source>
</evidence>
<dbReference type="RefSeq" id="WP_419193118.1">
    <property type="nucleotide sequence ID" value="NZ_CP036279.1"/>
</dbReference>
<reference evidence="3 4" key="1">
    <citation type="submission" date="2019-02" db="EMBL/GenBank/DDBJ databases">
        <title>Deep-cultivation of Planctomycetes and their phenomic and genomic characterization uncovers novel biology.</title>
        <authorList>
            <person name="Wiegand S."/>
            <person name="Jogler M."/>
            <person name="Boedeker C."/>
            <person name="Pinto D."/>
            <person name="Vollmers J."/>
            <person name="Rivas-Marin E."/>
            <person name="Kohn T."/>
            <person name="Peeters S.H."/>
            <person name="Heuer A."/>
            <person name="Rast P."/>
            <person name="Oberbeckmann S."/>
            <person name="Bunk B."/>
            <person name="Jeske O."/>
            <person name="Meyerdierks A."/>
            <person name="Storesund J.E."/>
            <person name="Kallscheuer N."/>
            <person name="Luecker S."/>
            <person name="Lage O.M."/>
            <person name="Pohl T."/>
            <person name="Merkel B.J."/>
            <person name="Hornburger P."/>
            <person name="Mueller R.-W."/>
            <person name="Bruemmer F."/>
            <person name="Labrenz M."/>
            <person name="Spormann A.M."/>
            <person name="Op den Camp H."/>
            <person name="Overmann J."/>
            <person name="Amann R."/>
            <person name="Jetten M.S.M."/>
            <person name="Mascher T."/>
            <person name="Medema M.H."/>
            <person name="Devos D.P."/>
            <person name="Kaster A.-K."/>
            <person name="Ovreas L."/>
            <person name="Rohde M."/>
            <person name="Galperin M.Y."/>
            <person name="Jogler C."/>
        </authorList>
    </citation>
    <scope>NUCLEOTIDE SEQUENCE [LARGE SCALE GENOMIC DNA]</scope>
    <source>
        <strain evidence="3 4">Pan216</strain>
    </source>
</reference>
<dbReference type="AlphaFoldDB" id="A0A518AX72"/>
<dbReference type="EC" id="3.1.3.1" evidence="3"/>
<proteinExistence type="predicted"/>
<dbReference type="InterPro" id="IPR029052">
    <property type="entry name" value="Metallo-depent_PP-like"/>
</dbReference>
<dbReference type="EMBL" id="CP036279">
    <property type="protein sequence ID" value="QDU59332.1"/>
    <property type="molecule type" value="Genomic_DNA"/>
</dbReference>
<evidence type="ECO:0000313" key="3">
    <source>
        <dbReference type="EMBL" id="QDU59332.1"/>
    </source>
</evidence>